<dbReference type="OrthoDB" id="271595at2759"/>
<dbReference type="OMA" id="HHDFARP"/>
<dbReference type="EMBL" id="CM035416">
    <property type="protein sequence ID" value="KAH7425814.1"/>
    <property type="molecule type" value="Genomic_DNA"/>
</dbReference>
<feature type="compositionally biased region" description="Polar residues" evidence="2">
    <location>
        <begin position="1"/>
        <end position="14"/>
    </location>
</feature>
<dbReference type="Pfam" id="PF13532">
    <property type="entry name" value="2OG-FeII_Oxy_2"/>
    <property type="match status" value="1"/>
</dbReference>
<reference evidence="4" key="1">
    <citation type="submission" date="2021-08" db="EMBL/GenBank/DDBJ databases">
        <title>WGS assembly of Ceratopteris richardii.</title>
        <authorList>
            <person name="Marchant D.B."/>
            <person name="Chen G."/>
            <person name="Jenkins J."/>
            <person name="Shu S."/>
            <person name="Leebens-Mack J."/>
            <person name="Grimwood J."/>
            <person name="Schmutz J."/>
            <person name="Soltis P."/>
            <person name="Soltis D."/>
            <person name="Chen Z.-H."/>
        </authorList>
    </citation>
    <scope>NUCLEOTIDE SEQUENCE</scope>
    <source>
        <strain evidence="4">Whitten #5841</strain>
        <tissue evidence="4">Leaf</tissue>
    </source>
</reference>
<dbReference type="InterPro" id="IPR027450">
    <property type="entry name" value="AlkB-like"/>
</dbReference>
<evidence type="ECO:0000313" key="4">
    <source>
        <dbReference type="EMBL" id="KAH7425807.1"/>
    </source>
</evidence>
<dbReference type="AlphaFoldDB" id="A0A8T2TQZ9"/>
<feature type="domain" description="Fe2OG dioxygenase" evidence="3">
    <location>
        <begin position="159"/>
        <end position="256"/>
    </location>
</feature>
<dbReference type="InterPro" id="IPR037151">
    <property type="entry name" value="AlkB-like_sf"/>
</dbReference>
<dbReference type="GO" id="GO:0006402">
    <property type="term" value="P:mRNA catabolic process"/>
    <property type="evidence" value="ECO:0007669"/>
    <property type="project" value="InterPro"/>
</dbReference>
<organism evidence="4 5">
    <name type="scientific">Ceratopteris richardii</name>
    <name type="common">Triangle waterfern</name>
    <dbReference type="NCBI Taxonomy" id="49495"/>
    <lineage>
        <taxon>Eukaryota</taxon>
        <taxon>Viridiplantae</taxon>
        <taxon>Streptophyta</taxon>
        <taxon>Embryophyta</taxon>
        <taxon>Tracheophyta</taxon>
        <taxon>Polypodiopsida</taxon>
        <taxon>Polypodiidae</taxon>
        <taxon>Polypodiales</taxon>
        <taxon>Pteridineae</taxon>
        <taxon>Pteridaceae</taxon>
        <taxon>Parkerioideae</taxon>
        <taxon>Ceratopteris</taxon>
    </lineage>
</organism>
<dbReference type="SUPFAM" id="SSF51197">
    <property type="entry name" value="Clavaminate synthase-like"/>
    <property type="match status" value="1"/>
</dbReference>
<feature type="region of interest" description="Disordered" evidence="2">
    <location>
        <begin position="282"/>
        <end position="302"/>
    </location>
</feature>
<dbReference type="PANTHER" id="PTHR31447">
    <property type="entry name" value="HYDROXYPROLINE-RICH GLYCOPROTEIN FAMILY PROTEIN-RELATED"/>
    <property type="match status" value="1"/>
</dbReference>
<evidence type="ECO:0000256" key="2">
    <source>
        <dbReference type="SAM" id="MobiDB-lite"/>
    </source>
</evidence>
<dbReference type="PANTHER" id="PTHR31447:SF23">
    <property type="entry name" value="2-OXOGLUTARATE AND FE(II)-DEPENDENT OXYGENASE SUPERFAMILY PROTEIN"/>
    <property type="match status" value="1"/>
</dbReference>
<feature type="region of interest" description="Disordered" evidence="2">
    <location>
        <begin position="1"/>
        <end position="24"/>
    </location>
</feature>
<dbReference type="EMBL" id="CM035416">
    <property type="protein sequence ID" value="KAH7425805.1"/>
    <property type="molecule type" value="Genomic_DNA"/>
</dbReference>
<evidence type="ECO:0000313" key="5">
    <source>
        <dbReference type="Proteomes" id="UP000825935"/>
    </source>
</evidence>
<dbReference type="Gene3D" id="2.60.120.590">
    <property type="entry name" value="Alpha-ketoglutarate-dependent dioxygenase AlkB-like"/>
    <property type="match status" value="1"/>
</dbReference>
<evidence type="ECO:0000259" key="3">
    <source>
        <dbReference type="PROSITE" id="PS51471"/>
    </source>
</evidence>
<gene>
    <name evidence="4" type="ORF">KP509_11G072400</name>
</gene>
<dbReference type="GO" id="GO:0032451">
    <property type="term" value="F:demethylase activity"/>
    <property type="evidence" value="ECO:0007669"/>
    <property type="project" value="InterPro"/>
</dbReference>
<comment type="similarity">
    <text evidence="1">Belongs to the alkB family.</text>
</comment>
<dbReference type="InterPro" id="IPR044842">
    <property type="entry name" value="ALKBH9B/ALKBH10B-like"/>
</dbReference>
<keyword evidence="5" id="KW-1185">Reference proteome</keyword>
<dbReference type="EMBL" id="CM035416">
    <property type="protein sequence ID" value="KAH7425806.1"/>
    <property type="molecule type" value="Genomic_DNA"/>
</dbReference>
<dbReference type="EMBL" id="CM035416">
    <property type="protein sequence ID" value="KAH7425807.1"/>
    <property type="molecule type" value="Genomic_DNA"/>
</dbReference>
<protein>
    <recommendedName>
        <fullName evidence="3">Fe2OG dioxygenase domain-containing protein</fullName>
    </recommendedName>
</protein>
<dbReference type="Proteomes" id="UP000825935">
    <property type="component" value="Chromosome 11"/>
</dbReference>
<dbReference type="GO" id="GO:0003729">
    <property type="term" value="F:mRNA binding"/>
    <property type="evidence" value="ECO:0007669"/>
    <property type="project" value="InterPro"/>
</dbReference>
<comment type="caution">
    <text evidence="4">The sequence shown here is derived from an EMBL/GenBank/DDBJ whole genome shotgun (WGS) entry which is preliminary data.</text>
</comment>
<dbReference type="PROSITE" id="PS51471">
    <property type="entry name" value="FE2OG_OXY"/>
    <property type="match status" value="1"/>
</dbReference>
<proteinExistence type="inferred from homology"/>
<accession>A0A8T2TQZ9</accession>
<dbReference type="InterPro" id="IPR005123">
    <property type="entry name" value="Oxoglu/Fe-dep_dioxygenase_dom"/>
</dbReference>
<sequence length="302" mass="34139">MTSMNQNKEGGTSQKAKKRFSSKEEKVEDRALRIGRKKCFTCTEYIEDGQPVNILEGLELHTNVFSHSEQRRIIKFIWNLQQKGRNRDLQGRTYCEPHKWMPGKGRVTIQFGCCYNYAVDKEGNPPGILQAEQVDEIPSMLKVIIKRLVQWHVLPASCVPDSCIVNIYDVGDCIPPHIDHHDFLRPFCTLSLLTECNIVFGSKLFIVSPGKFEGSFSLSLSVGSVLVFNGNSADIAKHAIPAVPSKRISITFRKMHPSKRPYGFSPDFYFLNVRSLDLSPKEGSEIGHVNSRPDQKENLPSD</sequence>
<evidence type="ECO:0000256" key="1">
    <source>
        <dbReference type="ARBA" id="ARBA00007879"/>
    </source>
</evidence>
<name>A0A8T2TQZ9_CERRI</name>